<feature type="non-terminal residue" evidence="1">
    <location>
        <position position="1"/>
    </location>
</feature>
<sequence>ESMNHLMKGYIDATTLLLAFIQAFEIVLNSCKECIELEIYQQDNNKITFQTTTVQLNLEELPTSLFYLRWYKNISELELAQYKIQQFTKANPYLTEKFVNSIRTILELEIKTIELNQQPSDDNKINYPLIAKTKGAPKK</sequence>
<dbReference type="EMBL" id="CAJVQB010038370">
    <property type="protein sequence ID" value="CAG8826158.1"/>
    <property type="molecule type" value="Genomic_DNA"/>
</dbReference>
<gene>
    <name evidence="1" type="ORF">GMARGA_LOCUS29041</name>
</gene>
<dbReference type="Proteomes" id="UP000789901">
    <property type="component" value="Unassembled WGS sequence"/>
</dbReference>
<reference evidence="1 2" key="1">
    <citation type="submission" date="2021-06" db="EMBL/GenBank/DDBJ databases">
        <authorList>
            <person name="Kallberg Y."/>
            <person name="Tangrot J."/>
            <person name="Rosling A."/>
        </authorList>
    </citation>
    <scope>NUCLEOTIDE SEQUENCE [LARGE SCALE GENOMIC DNA]</scope>
    <source>
        <strain evidence="1 2">120-4 pot B 10/14</strain>
    </source>
</reference>
<keyword evidence="2" id="KW-1185">Reference proteome</keyword>
<evidence type="ECO:0000313" key="1">
    <source>
        <dbReference type="EMBL" id="CAG8826158.1"/>
    </source>
</evidence>
<evidence type="ECO:0000313" key="2">
    <source>
        <dbReference type="Proteomes" id="UP000789901"/>
    </source>
</evidence>
<accession>A0ABN7WCC9</accession>
<organism evidence="1 2">
    <name type="scientific">Gigaspora margarita</name>
    <dbReference type="NCBI Taxonomy" id="4874"/>
    <lineage>
        <taxon>Eukaryota</taxon>
        <taxon>Fungi</taxon>
        <taxon>Fungi incertae sedis</taxon>
        <taxon>Mucoromycota</taxon>
        <taxon>Glomeromycotina</taxon>
        <taxon>Glomeromycetes</taxon>
        <taxon>Diversisporales</taxon>
        <taxon>Gigasporaceae</taxon>
        <taxon>Gigaspora</taxon>
    </lineage>
</organism>
<name>A0ABN7WCC9_GIGMA</name>
<proteinExistence type="predicted"/>
<comment type="caution">
    <text evidence="1">The sequence shown here is derived from an EMBL/GenBank/DDBJ whole genome shotgun (WGS) entry which is preliminary data.</text>
</comment>
<protein>
    <submittedName>
        <fullName evidence="1">27946_t:CDS:1</fullName>
    </submittedName>
</protein>